<organism evidence="5 6">
    <name type="scientific">Aquibium carbonis</name>
    <dbReference type="NCBI Taxonomy" id="2495581"/>
    <lineage>
        <taxon>Bacteria</taxon>
        <taxon>Pseudomonadati</taxon>
        <taxon>Pseudomonadota</taxon>
        <taxon>Alphaproteobacteria</taxon>
        <taxon>Hyphomicrobiales</taxon>
        <taxon>Phyllobacteriaceae</taxon>
        <taxon>Aquibium</taxon>
    </lineage>
</organism>
<dbReference type="GO" id="GO:0047372">
    <property type="term" value="F:monoacylglycerol lipase activity"/>
    <property type="evidence" value="ECO:0007669"/>
    <property type="project" value="TreeGrafter"/>
</dbReference>
<evidence type="ECO:0000259" key="4">
    <source>
        <dbReference type="PROSITE" id="PS51635"/>
    </source>
</evidence>
<dbReference type="PANTHER" id="PTHR32176">
    <property type="entry name" value="XYLOSE ISOMERASE"/>
    <property type="match status" value="1"/>
</dbReference>
<protein>
    <submittedName>
        <fullName evidence="5">Patatin</fullName>
    </submittedName>
</protein>
<feature type="active site" description="Proton acceptor" evidence="3">
    <location>
        <position position="210"/>
    </location>
</feature>
<accession>A0A3S0A3H5</accession>
<dbReference type="InterPro" id="IPR002641">
    <property type="entry name" value="PNPLA_dom"/>
</dbReference>
<keyword evidence="3" id="KW-0442">Lipid degradation</keyword>
<dbReference type="GO" id="GO:0016042">
    <property type="term" value="P:lipid catabolic process"/>
    <property type="evidence" value="ECO:0007669"/>
    <property type="project" value="UniProtKB-UniRule"/>
</dbReference>
<keyword evidence="6" id="KW-1185">Reference proteome</keyword>
<evidence type="ECO:0000256" key="2">
    <source>
        <dbReference type="ARBA" id="ARBA00023098"/>
    </source>
</evidence>
<feature type="short sequence motif" description="GXSXG" evidence="3">
    <location>
        <begin position="58"/>
        <end position="62"/>
    </location>
</feature>
<proteinExistence type="inferred from homology"/>
<dbReference type="EMBL" id="RWKW01000106">
    <property type="protein sequence ID" value="RST83134.1"/>
    <property type="molecule type" value="Genomic_DNA"/>
</dbReference>
<dbReference type="Pfam" id="PF01734">
    <property type="entry name" value="Patatin"/>
    <property type="match status" value="1"/>
</dbReference>
<reference evidence="5 6" key="1">
    <citation type="submission" date="2018-12" db="EMBL/GenBank/DDBJ databases">
        <title>Mesorhizobium carbonis sp. nov., isolated from coal mine water.</title>
        <authorList>
            <person name="Xin W."/>
            <person name="Xu Z."/>
            <person name="Xiang F."/>
            <person name="Zhang J."/>
            <person name="Xi L."/>
            <person name="Liu J."/>
        </authorList>
    </citation>
    <scope>NUCLEOTIDE SEQUENCE [LARGE SCALE GENOMIC DNA]</scope>
    <source>
        <strain evidence="5 6">B2.3</strain>
    </source>
</reference>
<feature type="short sequence motif" description="DGA/G" evidence="3">
    <location>
        <begin position="210"/>
        <end position="212"/>
    </location>
</feature>
<keyword evidence="3" id="KW-0378">Hydrolase</keyword>
<dbReference type="GO" id="GO:0004620">
    <property type="term" value="F:phospholipase activity"/>
    <property type="evidence" value="ECO:0007669"/>
    <property type="project" value="TreeGrafter"/>
</dbReference>
<sequence length="378" mass="41880">MSDDSIAPLRPYRVLCIDGGGMRGIYTAAFLDRLLHHYSVIRQVDALDIGKGFDLISGTSTGAILACAAAVGRPMSEVVELYEKNGRKIFPHRIRPGALSPIFRIFSGLWSDELVRTGDEALRAALDEYLEDVTMRTVFERRGISLSIPTVSMESHRPWVFKKTPKSGVRDDNYRLSDVCLASSAAPIFRSLAAIKNPDQGTDNYRIFADGGLWANNPVLVGLIDALQCAADGQEIEIFSIGNVSRPEGEQIAPRDVHRSMAKWQFGAAIGPLSIDAQEKSYDDMARFLAGQFTKLGRKVTHTRIPQQKVAATMMPFLGLDDSRKRALKALINQGHEDADLVKSMCDRPDHPEGRMIHKLLNEIPPMVKTGIPMETYR</sequence>
<dbReference type="OrthoDB" id="9807112at2"/>
<evidence type="ECO:0000256" key="1">
    <source>
        <dbReference type="ARBA" id="ARBA00010240"/>
    </source>
</evidence>
<evidence type="ECO:0000256" key="3">
    <source>
        <dbReference type="PROSITE-ProRule" id="PRU01161"/>
    </source>
</evidence>
<keyword evidence="2 3" id="KW-0443">Lipid metabolism</keyword>
<dbReference type="Gene3D" id="3.40.1090.10">
    <property type="entry name" value="Cytosolic phospholipase A2 catalytic domain"/>
    <property type="match status" value="1"/>
</dbReference>
<feature type="active site" description="Nucleophile" evidence="3">
    <location>
        <position position="60"/>
    </location>
</feature>
<comment type="similarity">
    <text evidence="1">Belongs to the patatin family.</text>
</comment>
<dbReference type="RefSeq" id="WP_126702217.1">
    <property type="nucleotide sequence ID" value="NZ_RWKW01000106.1"/>
</dbReference>
<evidence type="ECO:0000313" key="5">
    <source>
        <dbReference type="EMBL" id="RST83134.1"/>
    </source>
</evidence>
<dbReference type="PANTHER" id="PTHR32176:SF92">
    <property type="entry name" value="XYLOSE ISOMERASE"/>
    <property type="match status" value="1"/>
</dbReference>
<dbReference type="AlphaFoldDB" id="A0A3S0A3H5"/>
<name>A0A3S0A3H5_9HYPH</name>
<feature type="short sequence motif" description="GXGXXG" evidence="3">
    <location>
        <begin position="19"/>
        <end position="24"/>
    </location>
</feature>
<feature type="domain" description="PNPLA" evidence="4">
    <location>
        <begin position="15"/>
        <end position="223"/>
    </location>
</feature>
<gene>
    <name evidence="5" type="ORF">EJC49_22720</name>
</gene>
<comment type="caution">
    <text evidence="5">The sequence shown here is derived from an EMBL/GenBank/DDBJ whole genome shotgun (WGS) entry which is preliminary data.</text>
</comment>
<dbReference type="PROSITE" id="PS51635">
    <property type="entry name" value="PNPLA"/>
    <property type="match status" value="1"/>
</dbReference>
<evidence type="ECO:0000313" key="6">
    <source>
        <dbReference type="Proteomes" id="UP000278398"/>
    </source>
</evidence>
<dbReference type="Proteomes" id="UP000278398">
    <property type="component" value="Unassembled WGS sequence"/>
</dbReference>
<dbReference type="SUPFAM" id="SSF52151">
    <property type="entry name" value="FabD/lysophospholipase-like"/>
    <property type="match status" value="1"/>
</dbReference>
<dbReference type="InterPro" id="IPR016035">
    <property type="entry name" value="Acyl_Trfase/lysoPLipase"/>
</dbReference>
<dbReference type="CDD" id="cd07199">
    <property type="entry name" value="Pat17_PNPLA8_PNPLA9_like"/>
    <property type="match status" value="1"/>
</dbReference>